<feature type="compositionally biased region" description="Acidic residues" evidence="1">
    <location>
        <begin position="153"/>
        <end position="163"/>
    </location>
</feature>
<feature type="compositionally biased region" description="Basic and acidic residues" evidence="1">
    <location>
        <begin position="227"/>
        <end position="243"/>
    </location>
</feature>
<feature type="region of interest" description="Disordered" evidence="1">
    <location>
        <begin position="2282"/>
        <end position="2344"/>
    </location>
</feature>
<dbReference type="SUPFAM" id="SSF56219">
    <property type="entry name" value="DNase I-like"/>
    <property type="match status" value="1"/>
</dbReference>
<protein>
    <recommendedName>
        <fullName evidence="2">Reverse transcriptase domain-containing protein</fullName>
    </recommendedName>
</protein>
<evidence type="ECO:0000256" key="1">
    <source>
        <dbReference type="SAM" id="MobiDB-lite"/>
    </source>
</evidence>
<feature type="compositionally biased region" description="Basic and acidic residues" evidence="1">
    <location>
        <begin position="13"/>
        <end position="30"/>
    </location>
</feature>
<feature type="region of interest" description="Disordered" evidence="1">
    <location>
        <begin position="120"/>
        <end position="163"/>
    </location>
</feature>
<dbReference type="Proteomes" id="UP000011014">
    <property type="component" value="Unassembled WGS sequence"/>
</dbReference>
<feature type="compositionally biased region" description="Polar residues" evidence="1">
    <location>
        <begin position="2302"/>
        <end position="2321"/>
    </location>
</feature>
<reference evidence="3" key="1">
    <citation type="journal article" date="2010" name="Science">
        <title>Plasticity of animal genome architecture unmasked by rapid evolution of a pelagic tunicate.</title>
        <authorList>
            <person name="Denoeud F."/>
            <person name="Henriet S."/>
            <person name="Mungpakdee S."/>
            <person name="Aury J.M."/>
            <person name="Da Silva C."/>
            <person name="Brinkmann H."/>
            <person name="Mikhaleva J."/>
            <person name="Olsen L.C."/>
            <person name="Jubin C."/>
            <person name="Canestro C."/>
            <person name="Bouquet J.M."/>
            <person name="Danks G."/>
            <person name="Poulain J."/>
            <person name="Campsteijn C."/>
            <person name="Adamski M."/>
            <person name="Cross I."/>
            <person name="Yadetie F."/>
            <person name="Muffato M."/>
            <person name="Louis A."/>
            <person name="Butcher S."/>
            <person name="Tsagkogeorga G."/>
            <person name="Konrad A."/>
            <person name="Singh S."/>
            <person name="Jensen M.F."/>
            <person name="Cong E.H."/>
            <person name="Eikeseth-Otteraa H."/>
            <person name="Noel B."/>
            <person name="Anthouard V."/>
            <person name="Porcel B.M."/>
            <person name="Kachouri-Lafond R."/>
            <person name="Nishino A."/>
            <person name="Ugolini M."/>
            <person name="Chourrout P."/>
            <person name="Nishida H."/>
            <person name="Aasland R."/>
            <person name="Huzurbazar S."/>
            <person name="Westhof E."/>
            <person name="Delsuc F."/>
            <person name="Lehrach H."/>
            <person name="Reinhardt R."/>
            <person name="Weissenbach J."/>
            <person name="Roy S.W."/>
            <person name="Artiguenave F."/>
            <person name="Postlethwait J.H."/>
            <person name="Manak J.R."/>
            <person name="Thompson E.M."/>
            <person name="Jaillon O."/>
            <person name="Du Pasquier L."/>
            <person name="Boudinot P."/>
            <person name="Liberles D.A."/>
            <person name="Volff J.N."/>
            <person name="Philippe H."/>
            <person name="Lenhard B."/>
            <person name="Roest Crollius H."/>
            <person name="Wincker P."/>
            <person name="Chourrout D."/>
        </authorList>
    </citation>
    <scope>NUCLEOTIDE SEQUENCE [LARGE SCALE GENOMIC DNA]</scope>
</reference>
<dbReference type="InterPro" id="IPR000477">
    <property type="entry name" value="RT_dom"/>
</dbReference>
<dbReference type="Pfam" id="PF00078">
    <property type="entry name" value="RVT_1"/>
    <property type="match status" value="1"/>
</dbReference>
<dbReference type="PANTHER" id="PTHR19446">
    <property type="entry name" value="REVERSE TRANSCRIPTASES"/>
    <property type="match status" value="1"/>
</dbReference>
<proteinExistence type="predicted"/>
<dbReference type="EMBL" id="FN654400">
    <property type="protein sequence ID" value="CBY33163.1"/>
    <property type="molecule type" value="Genomic_DNA"/>
</dbReference>
<evidence type="ECO:0000313" key="3">
    <source>
        <dbReference type="EMBL" id="CBY33163.1"/>
    </source>
</evidence>
<dbReference type="InterPro" id="IPR036691">
    <property type="entry name" value="Endo/exonu/phosph_ase_sf"/>
</dbReference>
<accession>E4YC96</accession>
<feature type="compositionally biased region" description="Polar residues" evidence="1">
    <location>
        <begin position="76"/>
        <end position="88"/>
    </location>
</feature>
<sequence length="2344" mass="269197">MKVDEDISLTGDRPLESDVEAFHEGETEESNIDRSLDNLFAVNPLFKIKRSASQGSGNSEMSTKEIPKAGSRRGTRSFSDLSTASNENDPLALRIQTARHEAGTMDQDLSALASTDSLVTRKTSVKRKSDSRDTVEPGPMRPRFELNSGRIDEETEEDLDESTDTYEFRRAFSGIAKPRTNSTPCKIRRTSELCRPATQLPSPIRKPPKIMKRRNTFSATESIDADTEARYRSDSDPQRRLAESPRLSRAAKTKANHANKELLSTVYGAWESSIEESTSGSIAEEIKKARQNTEQWTDDSDFFAWNEYTDGEKDERLFNSPEIFDKLRQHKFDKRTKEEFQKALKDLGQLLEEDFLSEARKDFDQKVAKQRTYIRTSYGRYSHLKSKKVENAEKLIMGEKEYLSVREYVESGSHKFIKNDYSEFVRELEKARKQRKKISAWFAAKEGSRLYHARDKYLSIICQLARKGLWKIDQALKGKMEEALADAKMNTETKRMELLAFQTKLKKLADVLTCELSLKELWLSNPTALYTVIPVPTSKELCTLLIDHILTEKYARRKIKIVGNARVLIAREAKKRGLVLAFRSISRREIRSFLGNKMQKKDGPQTPLTVIQIIHFLNKNPVNYINIILGKTEIGGFSNQILRMKKTDKNNQEKKKNNEEHIREQIKRGEIPEEKLPQGISNPQSYLCLDRGGNSKNIKDFKAELGKQIHRVQGNIKLQKVKMKPNMAIKNPSNKDVHELVQEINNRNKEVNEKAKPLIIVSCNPGKLEPNTVRDIQNAVPDANMILVNELRAEKSELEDEVTGPANFKVFYNDECPNGLIYSAIYISKDFLHLVKPLPNIGTATSIKLKLGENRSLNISNIYRNIDKPYEDDCFYKTNYNADCMLFSKWVDQCVELTKKDNAASILAGDWNCDTSHPRPQDNVRMFNTFFRGNCQDSAIDYFYINDARGVKVKALNFHREPLLFDGHTGHKITVNIRGLNKQYELKIRSKYDEEGIRRSSIKEAEKLRKKNIKSPEEYIKKAFETASKIIEENHTREASIGFKSSAFNKKQPIDTQKYYEAINFANKYLYDEGSPGKNFDEQEKKILRSFIRSISIMIKKLQRRDNEKDTVRLTEQCQNPLSAAWKITGELLTEPPVRELEENVEELMDEVVKMQKATTLSSENYTKHSFFPKVDIKIDKFKATVHPKKDGDPAILSEYRQLKDFTRGSTGISKKILDMFHISTFFDLIAKPILLAVRNGIYSDAWKTNRTVILPKRGKGIRPISISECYAKILEKILIKQITDFVEFNGLLPSAQNGFRSNLSTGTSLAAVNLFTCEALDKDEVVAIICIDMKNAFGTPSHDNLIKCFGNLFSGTALKVISESLERWAIVGKDGLFSRKEKMERYGVPQGSVVSPTLFCLFISELVNVIGKNDENLQINIFADDTIISCKGKSFEEMKEKAEATLDTVNTKLIDLGLQLVPAKTGIMIFDKNNVESNKKIRVLDTEITESQSLKYLGSTIGKIKGIIDFEINNELKINKMKVMVNRIKSIKNYIGPKAANEIHRAFSIGVLNHNFDILPKWKAKTHTKGQKLYMNALRESTPQSWYCKKEKKFEEIKRRERIRNLTKVGHPTFFESQIKLYHGQIYKALRFYKCEELAKELRSCLYMFSVDTGEKIGPIPDIFEEDRTKDEFNYFMKNFGIKRQNIITKETCVFHELIKTLIKLGSIELKIVINKGVGKIKKEICWPYNLHKDFNNLPRELRNAVINPKNKSIMKNFFIGRHKHPENKFECPECIEKDNFVVPQWVEEPSIHEHYNSIEIELIQELKKEASDNKEEARFESICEALDDIERCRPEIRISALSYEWLKRGSKKWSLKRCLAEIQKLYSDLLQKTRPRKEDMLQIIDASFKDVAHLVEQVKEDNVCFVGKDLVQVSSNIERYVVQLKNCLNENNITMYERIDAKILVEVRICSEYRTVIEENIAPYYISCAMLVDIDYAKHSLINPTDFVVRNDNVRLLVGHTEEVRRSVSEEYFEDLEGNPKAIFKDIVRLQHQGRAARIDEYFLPWQNTKNIRKRGGEDKNTGIARMCFNSVLSTQFIIDATKVIEKNQQMQLGMFGNVSKGFFDVCVKEEQSASITQTFVPVSFPFLENARKSSINNASCCTTVRKAAIALWECFYGNINDLSTKKLRRCKSIQCMGELNQERRWESHTVYATASVGCGFIFPVNTKDIDLLNNLIEDRVKELKNANGIPRPLTARKMIDQETQTKAADEQTLTPATKQRPINSGTTVGIDAIRRMVHEDSDHSELSSSTEREMLRQKFTPQNTSEKLSSPLEIQNNRGQRRRPSMAPKDVFIPKNLFEGN</sequence>
<feature type="compositionally biased region" description="Basic and acidic residues" evidence="1">
    <location>
        <begin position="2282"/>
        <end position="2299"/>
    </location>
</feature>
<feature type="region of interest" description="Disordered" evidence="1">
    <location>
        <begin position="50"/>
        <end position="90"/>
    </location>
</feature>
<dbReference type="CDD" id="cd01650">
    <property type="entry name" value="RT_nLTR_like"/>
    <property type="match status" value="1"/>
</dbReference>
<gene>
    <name evidence="3" type="ORF">GSOID_T00021062001</name>
</gene>
<dbReference type="PROSITE" id="PS50878">
    <property type="entry name" value="RT_POL"/>
    <property type="match status" value="1"/>
</dbReference>
<feature type="region of interest" description="Disordered" evidence="1">
    <location>
        <begin position="1"/>
        <end position="30"/>
    </location>
</feature>
<feature type="region of interest" description="Disordered" evidence="1">
    <location>
        <begin position="2245"/>
        <end position="2267"/>
    </location>
</feature>
<dbReference type="SUPFAM" id="SSF56672">
    <property type="entry name" value="DNA/RNA polymerases"/>
    <property type="match status" value="1"/>
</dbReference>
<dbReference type="InterPro" id="IPR043502">
    <property type="entry name" value="DNA/RNA_pol_sf"/>
</dbReference>
<feature type="region of interest" description="Disordered" evidence="1">
    <location>
        <begin position="214"/>
        <end position="255"/>
    </location>
</feature>
<feature type="domain" description="Reverse transcriptase" evidence="2">
    <location>
        <begin position="1236"/>
        <end position="1502"/>
    </location>
</feature>
<evidence type="ECO:0000259" key="2">
    <source>
        <dbReference type="PROSITE" id="PS50878"/>
    </source>
</evidence>
<feature type="compositionally biased region" description="Polar residues" evidence="1">
    <location>
        <begin position="51"/>
        <end position="61"/>
    </location>
</feature>
<name>E4YC96_OIKDI</name>
<organism evidence="3">
    <name type="scientific">Oikopleura dioica</name>
    <name type="common">Tunicate</name>
    <dbReference type="NCBI Taxonomy" id="34765"/>
    <lineage>
        <taxon>Eukaryota</taxon>
        <taxon>Metazoa</taxon>
        <taxon>Chordata</taxon>
        <taxon>Tunicata</taxon>
        <taxon>Appendicularia</taxon>
        <taxon>Copelata</taxon>
        <taxon>Oikopleuridae</taxon>
        <taxon>Oikopleura</taxon>
    </lineage>
</organism>